<feature type="region of interest" description="Disordered" evidence="1">
    <location>
        <begin position="1020"/>
        <end position="1039"/>
    </location>
</feature>
<feature type="region of interest" description="Disordered" evidence="1">
    <location>
        <begin position="868"/>
        <end position="907"/>
    </location>
</feature>
<feature type="compositionally biased region" description="Polar residues" evidence="1">
    <location>
        <begin position="388"/>
        <end position="400"/>
    </location>
</feature>
<evidence type="ECO:0000313" key="4">
    <source>
        <dbReference type="WBParaSite" id="EVEC_0000842201-mRNA-1"/>
    </source>
</evidence>
<reference evidence="4" key="1">
    <citation type="submission" date="2017-02" db="UniProtKB">
        <authorList>
            <consortium name="WormBaseParasite"/>
        </authorList>
    </citation>
    <scope>IDENTIFICATION</scope>
</reference>
<evidence type="ECO:0000313" key="2">
    <source>
        <dbReference type="EMBL" id="VDD93155.1"/>
    </source>
</evidence>
<feature type="compositionally biased region" description="Basic and acidic residues" evidence="1">
    <location>
        <begin position="194"/>
        <end position="209"/>
    </location>
</feature>
<feature type="compositionally biased region" description="Polar residues" evidence="1">
    <location>
        <begin position="210"/>
        <end position="219"/>
    </location>
</feature>
<dbReference type="Proteomes" id="UP000274131">
    <property type="component" value="Unassembled WGS sequence"/>
</dbReference>
<feature type="compositionally biased region" description="Basic residues" evidence="1">
    <location>
        <begin position="1264"/>
        <end position="1278"/>
    </location>
</feature>
<feature type="region of interest" description="Disordered" evidence="1">
    <location>
        <begin position="379"/>
        <end position="419"/>
    </location>
</feature>
<evidence type="ECO:0000256" key="1">
    <source>
        <dbReference type="SAM" id="MobiDB-lite"/>
    </source>
</evidence>
<organism evidence="4">
    <name type="scientific">Enterobius vermicularis</name>
    <name type="common">Human pinworm</name>
    <dbReference type="NCBI Taxonomy" id="51028"/>
    <lineage>
        <taxon>Eukaryota</taxon>
        <taxon>Metazoa</taxon>
        <taxon>Ecdysozoa</taxon>
        <taxon>Nematoda</taxon>
        <taxon>Chromadorea</taxon>
        <taxon>Rhabditida</taxon>
        <taxon>Spirurina</taxon>
        <taxon>Oxyuridomorpha</taxon>
        <taxon>Oxyuroidea</taxon>
        <taxon>Oxyuridae</taxon>
        <taxon>Enterobius</taxon>
    </lineage>
</organism>
<feature type="compositionally biased region" description="Basic and acidic residues" evidence="1">
    <location>
        <begin position="401"/>
        <end position="413"/>
    </location>
</feature>
<reference evidence="2 3" key="2">
    <citation type="submission" date="2018-10" db="EMBL/GenBank/DDBJ databases">
        <authorList>
            <consortium name="Pathogen Informatics"/>
        </authorList>
    </citation>
    <scope>NUCLEOTIDE SEQUENCE [LARGE SCALE GENOMIC DNA]</scope>
</reference>
<evidence type="ECO:0000313" key="3">
    <source>
        <dbReference type="Proteomes" id="UP000274131"/>
    </source>
</evidence>
<gene>
    <name evidence="2" type="ORF">EVEC_LOCUS7906</name>
</gene>
<dbReference type="EMBL" id="UXUI01009154">
    <property type="protein sequence ID" value="VDD93155.1"/>
    <property type="molecule type" value="Genomic_DNA"/>
</dbReference>
<feature type="compositionally biased region" description="Basic and acidic residues" evidence="1">
    <location>
        <begin position="65"/>
        <end position="78"/>
    </location>
</feature>
<dbReference type="WBParaSite" id="EVEC_0000842201-mRNA-1">
    <property type="protein sequence ID" value="EVEC_0000842201-mRNA-1"/>
    <property type="gene ID" value="EVEC_0000842201"/>
</dbReference>
<feature type="compositionally biased region" description="Basic and acidic residues" evidence="1">
    <location>
        <begin position="1212"/>
        <end position="1230"/>
    </location>
</feature>
<feature type="compositionally biased region" description="Basic and acidic residues" evidence="1">
    <location>
        <begin position="1253"/>
        <end position="1263"/>
    </location>
</feature>
<accession>A0A0N4VCW3</accession>
<feature type="region of interest" description="Disordered" evidence="1">
    <location>
        <begin position="504"/>
        <end position="536"/>
    </location>
</feature>
<feature type="region of interest" description="Disordered" evidence="1">
    <location>
        <begin position="43"/>
        <end position="157"/>
    </location>
</feature>
<sequence>MHGDHAKSIEYGNSEGYVWSEVIWPTLNYSWINATLSENGEFENASNEKTKHEQIEVHSQSTGEVNKKDHNANEREEVLTVDSSGDLDNKRKMKPPLEQPESSTITDDEEKKEVFIEESQPLMSSVNEKSSEEFFAQPQQHLEAASASEEVETARFEEAQPLTNAVFAEKKEEFLDQQQAQPLSVATGQEDEVASDRKSQFLADRKTESSEQPQWQISGVATDEDNKNTSSKKAESLVSNADKNKREESFEQSQLESLTAVSDQDSKATLIEGRQPITSAAEKEKKVETCEEPQLLSVTKTGERVMAFVGESLPTGSHTDKSQKELSPEKAQPWITLIDEIIQKVSEELKSEEPDFDRILQTEKMNFADQTTKLAVEKMQHSEERTTRVVNDQQLINGSRNSERKPESEELQKANRKKLTSPVHITDIDIGVESNDDTKNANILAKEILLEKHEPREETNKAKIVGLFDKKTISELEDFSVYKNDMGDELFKNPDQTETIADLASVPEENTTGSSYSEKTNKEPIQSSTVDQISESSYVSNTNKTGINFETEVKNFLTTIVNNVVQAAEKECSSENQSQSVSLYDIKDAKKEKMIVDSESDQVGSADYLENPEVTKMCTEGAEKSSTLIESTNLIIDGTHSPVEKSQQTDIFAESKRLADEKLESLNHTEIISPQSCTQGGLSNIRTTALEASAENQTMRALGVISFDALGNLGVDNTIPVINDVPKLMVQEEEVFGLDGDERACEANMPVIQKYALEVTEKIIAEVECFEAKLDDDTTKNEMHPETFPLAHETGEKDKDFISSQQPLDICEDVTSQKGRQEDELTKQFVEIIDETKTKADPLLSVDNSTKEVAQEVMNGSLFLENVKNSESPTSQKDEKCKKEENPRDQKESEVNDIEGEEKNLPEAVAVTNKELYAEKPESWSELLTEVSQQSQVAEKYVGDDDIRTVLPTDSDDKSKKVSTDEKQNFATLESLKNENQINKFPNGEENKWTKVLYDTPGSESDAVGFEQNLPKTLKEEEYRQEESGMSVDQSRSYDGGYELTDTESYRKSDSCVSSFSTELKQQAENCASGDILESYDNSEGSDFFCSKRSPSGFSCRHSSLITDTGKLISEGHLYPVGILSTNAKIEAASNDKKGLIESVIAENQAFRSKMLQGSDYFEPDIRQRPVVGEQFTQNDFFAEDNRTRLFEENDSRKMHSLESMQSVQQDLTEKRSTGKYEENKSDFKRPPTKRGRGQFKAPNFEDDSNDFGGRRRTIDETRGRRRRPKNKKPANEA</sequence>
<feature type="compositionally biased region" description="Polar residues" evidence="1">
    <location>
        <begin position="176"/>
        <end position="187"/>
    </location>
</feature>
<feature type="region of interest" description="Disordered" evidence="1">
    <location>
        <begin position="173"/>
        <end position="288"/>
    </location>
</feature>
<protein>
    <submittedName>
        <fullName evidence="4">Reticulon-like protein</fullName>
    </submittedName>
</protein>
<feature type="compositionally biased region" description="Basic and acidic residues" evidence="1">
    <location>
        <begin position="224"/>
        <end position="235"/>
    </location>
</feature>
<dbReference type="AlphaFoldDB" id="A0A0N4VCW3"/>
<feature type="compositionally biased region" description="Basic and acidic residues" evidence="1">
    <location>
        <begin position="876"/>
        <end position="894"/>
    </location>
</feature>
<feature type="compositionally biased region" description="Basic and acidic residues" evidence="1">
    <location>
        <begin position="318"/>
        <end position="328"/>
    </location>
</feature>
<proteinExistence type="predicted"/>
<feature type="compositionally biased region" description="Basic and acidic residues" evidence="1">
    <location>
        <begin position="46"/>
        <end position="56"/>
    </location>
</feature>
<feature type="region of interest" description="Disordered" evidence="1">
    <location>
        <begin position="312"/>
        <end position="331"/>
    </location>
</feature>
<feature type="region of interest" description="Disordered" evidence="1">
    <location>
        <begin position="1193"/>
        <end position="1278"/>
    </location>
</feature>
<feature type="compositionally biased region" description="Polar residues" evidence="1">
    <location>
        <begin position="508"/>
        <end position="536"/>
    </location>
</feature>
<name>A0A0N4VCW3_ENTVE</name>
<keyword evidence="3" id="KW-1185">Reference proteome</keyword>